<accession>A0AAD4H2F7</accession>
<sequence length="180" mass="19774">MTSGPTIRLALLLVRLRRVILQDFAVMMVSADNESSNRNKCKGFVHEIADKYPVLSSPDFLEYASYLRDSMAKRSGELSRTSAVSSVQSDEEVLRLLIEQGDSVPVVDEDEVEEMGVIDATESATLSRDENLGPEQPSTIRASGNQFPANALLQASNVDSDIIRQDIQGLKDKVASLEKD</sequence>
<feature type="region of interest" description="Disordered" evidence="1">
    <location>
        <begin position="126"/>
        <end position="145"/>
    </location>
</feature>
<protein>
    <submittedName>
        <fullName evidence="3">Uncharacterized protein</fullName>
    </submittedName>
</protein>
<evidence type="ECO:0000313" key="3">
    <source>
        <dbReference type="EMBL" id="KAG0255808.1"/>
    </source>
</evidence>
<evidence type="ECO:0000313" key="4">
    <source>
        <dbReference type="Proteomes" id="UP001194580"/>
    </source>
</evidence>
<gene>
    <name evidence="3" type="ORF">BGZ95_005663</name>
</gene>
<dbReference type="Proteomes" id="UP001194580">
    <property type="component" value="Unassembled WGS sequence"/>
</dbReference>
<evidence type="ECO:0000256" key="2">
    <source>
        <dbReference type="SAM" id="SignalP"/>
    </source>
</evidence>
<proteinExistence type="predicted"/>
<comment type="caution">
    <text evidence="3">The sequence shown here is derived from an EMBL/GenBank/DDBJ whole genome shotgun (WGS) entry which is preliminary data.</text>
</comment>
<dbReference type="EMBL" id="JAAAIL010002617">
    <property type="protein sequence ID" value="KAG0255808.1"/>
    <property type="molecule type" value="Genomic_DNA"/>
</dbReference>
<keyword evidence="4" id="KW-1185">Reference proteome</keyword>
<feature type="non-terminal residue" evidence="3">
    <location>
        <position position="180"/>
    </location>
</feature>
<keyword evidence="2" id="KW-0732">Signal</keyword>
<evidence type="ECO:0000256" key="1">
    <source>
        <dbReference type="SAM" id="MobiDB-lite"/>
    </source>
</evidence>
<feature type="signal peptide" evidence="2">
    <location>
        <begin position="1"/>
        <end position="21"/>
    </location>
</feature>
<organism evidence="3 4">
    <name type="scientific">Linnemannia exigua</name>
    <dbReference type="NCBI Taxonomy" id="604196"/>
    <lineage>
        <taxon>Eukaryota</taxon>
        <taxon>Fungi</taxon>
        <taxon>Fungi incertae sedis</taxon>
        <taxon>Mucoromycota</taxon>
        <taxon>Mortierellomycotina</taxon>
        <taxon>Mortierellomycetes</taxon>
        <taxon>Mortierellales</taxon>
        <taxon>Mortierellaceae</taxon>
        <taxon>Linnemannia</taxon>
    </lineage>
</organism>
<dbReference type="AlphaFoldDB" id="A0AAD4H2F7"/>
<feature type="compositionally biased region" description="Polar residues" evidence="1">
    <location>
        <begin position="136"/>
        <end position="145"/>
    </location>
</feature>
<reference evidence="3" key="1">
    <citation type="journal article" date="2020" name="Fungal Divers.">
        <title>Resolving the Mortierellaceae phylogeny through synthesis of multi-gene phylogenetics and phylogenomics.</title>
        <authorList>
            <person name="Vandepol N."/>
            <person name="Liber J."/>
            <person name="Desiro A."/>
            <person name="Na H."/>
            <person name="Kennedy M."/>
            <person name="Barry K."/>
            <person name="Grigoriev I.V."/>
            <person name="Miller A.N."/>
            <person name="O'Donnell K."/>
            <person name="Stajich J.E."/>
            <person name="Bonito G."/>
        </authorList>
    </citation>
    <scope>NUCLEOTIDE SEQUENCE</scope>
    <source>
        <strain evidence="3">NRRL 28262</strain>
    </source>
</reference>
<feature type="chain" id="PRO_5042197259" evidence="2">
    <location>
        <begin position="22"/>
        <end position="180"/>
    </location>
</feature>
<name>A0AAD4H2F7_9FUNG</name>